<gene>
    <name evidence="3" type="ORF">BAY60_18375</name>
</gene>
<feature type="domain" description="Peptidase M48" evidence="2">
    <location>
        <begin position="141"/>
        <end position="201"/>
    </location>
</feature>
<dbReference type="EMBL" id="MASW01000002">
    <property type="protein sequence ID" value="PXY28276.1"/>
    <property type="molecule type" value="Genomic_DNA"/>
</dbReference>
<comment type="similarity">
    <text evidence="1">Belongs to the peptidase M48 family.</text>
</comment>
<comment type="caution">
    <text evidence="3">The sequence shown here is derived from an EMBL/GenBank/DDBJ whole genome shotgun (WGS) entry which is preliminary data.</text>
</comment>
<dbReference type="InterPro" id="IPR052173">
    <property type="entry name" value="Beta-lactam_resp_regulator"/>
</dbReference>
<dbReference type="PANTHER" id="PTHR34978:SF3">
    <property type="entry name" value="SLR0241 PROTEIN"/>
    <property type="match status" value="1"/>
</dbReference>
<keyword evidence="1" id="KW-0645">Protease</keyword>
<evidence type="ECO:0000259" key="2">
    <source>
        <dbReference type="Pfam" id="PF01435"/>
    </source>
</evidence>
<keyword evidence="1" id="KW-0862">Zinc</keyword>
<dbReference type="GO" id="GO:0004222">
    <property type="term" value="F:metalloendopeptidase activity"/>
    <property type="evidence" value="ECO:0007669"/>
    <property type="project" value="InterPro"/>
</dbReference>
<evidence type="ECO:0000313" key="3">
    <source>
        <dbReference type="EMBL" id="PXY28276.1"/>
    </source>
</evidence>
<evidence type="ECO:0000313" key="4">
    <source>
        <dbReference type="Proteomes" id="UP000249915"/>
    </source>
</evidence>
<dbReference type="AlphaFoldDB" id="A0A2V4B2A3"/>
<sequence length="318" mass="33492">MIVAVSLLLGALTAGWLVPRQLGRADLRRRDPRPLIVAWLLAMSGVALAGISGVVLLLAPDHAGASPLTWALSRCWAALQHGSSPKIEELIGVVSVALLAGLVTRFAVVAITEFREARRASRERLAVLRLAARTDDNSPTTLWLAHDRPLAFSLAGRPDVVVATEGLHRHLPAESVAAVLAHERAHLRGRHHLLILIAGILRRTLPFVPLFRQANTALRELVELAADVSAVRACGAPAVRSALLGVAGPGTPDVALAMARDAVDLRLARLKHAAQPAGGLRTALSCGMAGMAATVLPFLTSAVLLLAVTVVTCPVNGW</sequence>
<evidence type="ECO:0000256" key="1">
    <source>
        <dbReference type="RuleBase" id="RU003983"/>
    </source>
</evidence>
<comment type="cofactor">
    <cofactor evidence="1">
        <name>Zn(2+)</name>
        <dbReference type="ChEBI" id="CHEBI:29105"/>
    </cofactor>
    <text evidence="1">Binds 1 zinc ion per subunit.</text>
</comment>
<organism evidence="3 4">
    <name type="scientific">Prauserella muralis</name>
    <dbReference type="NCBI Taxonomy" id="588067"/>
    <lineage>
        <taxon>Bacteria</taxon>
        <taxon>Bacillati</taxon>
        <taxon>Actinomycetota</taxon>
        <taxon>Actinomycetes</taxon>
        <taxon>Pseudonocardiales</taxon>
        <taxon>Pseudonocardiaceae</taxon>
        <taxon>Prauserella</taxon>
    </lineage>
</organism>
<dbReference type="Pfam" id="PF01435">
    <property type="entry name" value="Peptidase_M48"/>
    <property type="match status" value="1"/>
</dbReference>
<protein>
    <submittedName>
        <fullName evidence="3">Peptidase</fullName>
    </submittedName>
</protein>
<dbReference type="Gene3D" id="3.30.2010.10">
    <property type="entry name" value="Metalloproteases ('zincins'), catalytic domain"/>
    <property type="match status" value="1"/>
</dbReference>
<dbReference type="PANTHER" id="PTHR34978">
    <property type="entry name" value="POSSIBLE SENSOR-TRANSDUCER PROTEIN BLAR"/>
    <property type="match status" value="1"/>
</dbReference>
<keyword evidence="4" id="KW-1185">Reference proteome</keyword>
<keyword evidence="1" id="KW-0378">Hydrolase</keyword>
<dbReference type="GO" id="GO:0006508">
    <property type="term" value="P:proteolysis"/>
    <property type="evidence" value="ECO:0007669"/>
    <property type="project" value="UniProtKB-KW"/>
</dbReference>
<dbReference type="OrthoDB" id="9785340at2"/>
<dbReference type="CDD" id="cd07326">
    <property type="entry name" value="M56_BlaR1_MecR1_like"/>
    <property type="match status" value="1"/>
</dbReference>
<accession>A0A2V4B2A3</accession>
<reference evidence="3 4" key="1">
    <citation type="submission" date="2016-07" db="EMBL/GenBank/DDBJ databases">
        <title>Draft genome sequence of Prauserella muralis DSM 45305, isolated from a mould-covered wall in an indoor environment.</title>
        <authorList>
            <person name="Ruckert C."/>
            <person name="Albersmeier A."/>
            <person name="Jiang C.-L."/>
            <person name="Jiang Y."/>
            <person name="Kalinowski J."/>
            <person name="Schneider O."/>
            <person name="Winkler A."/>
            <person name="Zotchev S.B."/>
        </authorList>
    </citation>
    <scope>NUCLEOTIDE SEQUENCE [LARGE SCALE GENOMIC DNA]</scope>
    <source>
        <strain evidence="3 4">DSM 45305</strain>
    </source>
</reference>
<proteinExistence type="inferred from homology"/>
<dbReference type="InterPro" id="IPR001915">
    <property type="entry name" value="Peptidase_M48"/>
</dbReference>
<keyword evidence="1" id="KW-0482">Metalloprotease</keyword>
<name>A0A2V4B2A3_9PSEU</name>
<dbReference type="Proteomes" id="UP000249915">
    <property type="component" value="Unassembled WGS sequence"/>
</dbReference>